<evidence type="ECO:0000256" key="9">
    <source>
        <dbReference type="ARBA" id="ARBA00023098"/>
    </source>
</evidence>
<dbReference type="GO" id="GO:0046470">
    <property type="term" value="P:phosphatidylcholine metabolic process"/>
    <property type="evidence" value="ECO:0007669"/>
    <property type="project" value="InterPro"/>
</dbReference>
<comment type="caution">
    <text evidence="13">The sequence shown here is derived from an EMBL/GenBank/DDBJ whole genome shotgun (WGS) entry which is preliminary data.</text>
</comment>
<dbReference type="GO" id="GO:0009395">
    <property type="term" value="P:phospholipid catabolic process"/>
    <property type="evidence" value="ECO:0007669"/>
    <property type="project" value="TreeGrafter"/>
</dbReference>
<dbReference type="GO" id="GO:0005509">
    <property type="term" value="F:calcium ion binding"/>
    <property type="evidence" value="ECO:0007669"/>
    <property type="project" value="InterPro"/>
</dbReference>
<evidence type="ECO:0000256" key="6">
    <source>
        <dbReference type="ARBA" id="ARBA00022801"/>
    </source>
</evidence>
<reference evidence="13 14" key="1">
    <citation type="submission" date="2024-01" db="EMBL/GenBank/DDBJ databases">
        <title>The genomes of 5 underutilized Papilionoideae crops provide insights into root nodulation and disease resistance.</title>
        <authorList>
            <person name="Yuan L."/>
        </authorList>
    </citation>
    <scope>NUCLEOTIDE SEQUENCE [LARGE SCALE GENOMIC DNA]</scope>
    <source>
        <strain evidence="13">LY-2023</strain>
        <tissue evidence="13">Leaf</tissue>
    </source>
</reference>
<comment type="catalytic activity">
    <reaction evidence="1 10">
        <text>a 1,2-diacyl-sn-glycero-3-phosphocholine + H2O = a 1,2-diacyl-sn-glycero-3-phosphate + choline + H(+)</text>
        <dbReference type="Rhea" id="RHEA:14445"/>
        <dbReference type="ChEBI" id="CHEBI:15354"/>
        <dbReference type="ChEBI" id="CHEBI:15377"/>
        <dbReference type="ChEBI" id="CHEBI:15378"/>
        <dbReference type="ChEBI" id="CHEBI:57643"/>
        <dbReference type="ChEBI" id="CHEBI:58608"/>
        <dbReference type="EC" id="3.1.4.4"/>
    </reaction>
</comment>
<evidence type="ECO:0000256" key="1">
    <source>
        <dbReference type="ARBA" id="ARBA00000798"/>
    </source>
</evidence>
<protein>
    <recommendedName>
        <fullName evidence="10">Phospholipase D</fullName>
        <ecNumber evidence="10">3.1.4.4</ecNumber>
    </recommendedName>
</protein>
<dbReference type="FunFam" id="3.30.870.10:FF:000025">
    <property type="entry name" value="Phospholipase D delta"/>
    <property type="match status" value="1"/>
</dbReference>
<dbReference type="Proteomes" id="UP001359559">
    <property type="component" value="Unassembled WGS sequence"/>
</dbReference>
<dbReference type="PROSITE" id="PS50035">
    <property type="entry name" value="PLD"/>
    <property type="match status" value="2"/>
</dbReference>
<keyword evidence="7 10" id="KW-0106">Calcium</keyword>
<evidence type="ECO:0000313" key="14">
    <source>
        <dbReference type="Proteomes" id="UP001359559"/>
    </source>
</evidence>
<dbReference type="PANTHER" id="PTHR18896">
    <property type="entry name" value="PHOSPHOLIPASE D"/>
    <property type="match status" value="1"/>
</dbReference>
<dbReference type="CDD" id="cd04015">
    <property type="entry name" value="C2_plant_PLD"/>
    <property type="match status" value="1"/>
</dbReference>
<dbReference type="InterPro" id="IPR015679">
    <property type="entry name" value="PLipase_D_fam"/>
</dbReference>
<dbReference type="Pfam" id="PF12357">
    <property type="entry name" value="PLD_C"/>
    <property type="match status" value="1"/>
</dbReference>
<comment type="cofactor">
    <cofactor evidence="2 10">
        <name>Ca(2+)</name>
        <dbReference type="ChEBI" id="CHEBI:29108"/>
    </cofactor>
</comment>
<comment type="similarity">
    <text evidence="3 10">Belongs to the phospholipase D family. C2-PLD subfamily.</text>
</comment>
<evidence type="ECO:0000256" key="4">
    <source>
        <dbReference type="ARBA" id="ARBA00022723"/>
    </source>
</evidence>
<evidence type="ECO:0000256" key="8">
    <source>
        <dbReference type="ARBA" id="ARBA00022963"/>
    </source>
</evidence>
<keyword evidence="4" id="KW-0479">Metal-binding</keyword>
<dbReference type="InterPro" id="IPR011402">
    <property type="entry name" value="PLipase_D_pln"/>
</dbReference>
<evidence type="ECO:0000313" key="13">
    <source>
        <dbReference type="EMBL" id="KAK7309005.1"/>
    </source>
</evidence>
<organism evidence="13 14">
    <name type="scientific">Clitoria ternatea</name>
    <name type="common">Butterfly pea</name>
    <dbReference type="NCBI Taxonomy" id="43366"/>
    <lineage>
        <taxon>Eukaryota</taxon>
        <taxon>Viridiplantae</taxon>
        <taxon>Streptophyta</taxon>
        <taxon>Embryophyta</taxon>
        <taxon>Tracheophyta</taxon>
        <taxon>Spermatophyta</taxon>
        <taxon>Magnoliopsida</taxon>
        <taxon>eudicotyledons</taxon>
        <taxon>Gunneridae</taxon>
        <taxon>Pentapetalae</taxon>
        <taxon>rosids</taxon>
        <taxon>fabids</taxon>
        <taxon>Fabales</taxon>
        <taxon>Fabaceae</taxon>
        <taxon>Papilionoideae</taxon>
        <taxon>50 kb inversion clade</taxon>
        <taxon>NPAAA clade</taxon>
        <taxon>indigoferoid/millettioid clade</taxon>
        <taxon>Phaseoleae</taxon>
        <taxon>Clitoria</taxon>
    </lineage>
</organism>
<dbReference type="Pfam" id="PF00168">
    <property type="entry name" value="C2"/>
    <property type="match status" value="1"/>
</dbReference>
<dbReference type="PANTHER" id="PTHR18896:SF130">
    <property type="entry name" value="PHOSPHOLIPASE D GAMMA 2-RELATED"/>
    <property type="match status" value="1"/>
</dbReference>
<dbReference type="SMART" id="SM00239">
    <property type="entry name" value="C2"/>
    <property type="match status" value="1"/>
</dbReference>
<dbReference type="InterPro" id="IPR024632">
    <property type="entry name" value="PLipase_D_C"/>
</dbReference>
<dbReference type="InterPro" id="IPR001736">
    <property type="entry name" value="PLipase_D/transphosphatidylase"/>
</dbReference>
<dbReference type="InterPro" id="IPR000008">
    <property type="entry name" value="C2_dom"/>
</dbReference>
<evidence type="ECO:0000259" key="12">
    <source>
        <dbReference type="PROSITE" id="PS50035"/>
    </source>
</evidence>
<dbReference type="Gene3D" id="3.30.870.10">
    <property type="entry name" value="Endonuclease Chain A"/>
    <property type="match status" value="2"/>
</dbReference>
<dbReference type="SUPFAM" id="SSF49562">
    <property type="entry name" value="C2 domain (Calcium/lipid-binding domain, CaLB)"/>
    <property type="match status" value="1"/>
</dbReference>
<dbReference type="SUPFAM" id="SSF56024">
    <property type="entry name" value="Phospholipase D/nuclease"/>
    <property type="match status" value="2"/>
</dbReference>
<dbReference type="SMART" id="SM00155">
    <property type="entry name" value="PLDc"/>
    <property type="match status" value="2"/>
</dbReference>
<keyword evidence="8 10" id="KW-0442">Lipid degradation</keyword>
<keyword evidence="6 10" id="KW-0378">Hydrolase</keyword>
<feature type="domain" description="PLD phosphodiesterase" evidence="12">
    <location>
        <begin position="365"/>
        <end position="400"/>
    </location>
</feature>
<evidence type="ECO:0000256" key="2">
    <source>
        <dbReference type="ARBA" id="ARBA00001913"/>
    </source>
</evidence>
<gene>
    <name evidence="13" type="ORF">RJT34_05399</name>
</gene>
<keyword evidence="9" id="KW-0443">Lipid metabolism</keyword>
<dbReference type="AlphaFoldDB" id="A0AAN9PR79"/>
<dbReference type="EC" id="3.1.4.4" evidence="10"/>
<evidence type="ECO:0000256" key="10">
    <source>
        <dbReference type="PIRNR" id="PIRNR036470"/>
    </source>
</evidence>
<evidence type="ECO:0000256" key="3">
    <source>
        <dbReference type="ARBA" id="ARBA00010683"/>
    </source>
</evidence>
<feature type="domain" description="C2" evidence="11">
    <location>
        <begin position="23"/>
        <end position="164"/>
    </location>
</feature>
<dbReference type="FunFam" id="3.30.870.10:FF:000027">
    <property type="entry name" value="Phospholipase D"/>
    <property type="match status" value="1"/>
</dbReference>
<dbReference type="Pfam" id="PF00614">
    <property type="entry name" value="PLDc"/>
    <property type="match status" value="2"/>
</dbReference>
<evidence type="ECO:0000256" key="5">
    <source>
        <dbReference type="ARBA" id="ARBA00022737"/>
    </source>
</evidence>
<name>A0AAN9PR79_CLITE</name>
<sequence length="853" mass="96438">MAHLVYGETPSFGVSHHGQGHQVVPFPTTSTSLRIFLLHGILEICVHEARNLPNTDMFHKKLGDTVSMLSQKLGGKIKDHMSHNGTSDPYVTVSVAGAVVARTFVFRNNENPVWMQHFNVPVAHLASEVHFVVKDSDFVGSQIIGAVGIPVEKLISGTKVEGFFPLLNASGKPFKDGTVLSLSIKYTPVEKVELYSHGVGAGPNYEGVPDTYFPLRKGGKVTLYQDAHAQEGYLPNLKVDGGVSYEHGNCWHDIFDAISEARHLVYIVGWSVYYNVSLIRDKGDGKSYTLGDLLKAKSQEGVRVLLLVWDDPTSRSMLGYKTVGLMNTQDEDTRQFFKNSSVKVLLCPRSGGKGHSWVKQQEAGTIYTHHQKTVIVDADAGQQKRKIIAFIGGLDLCVGRYDTQNHSLFRTLKTTHKDDFHNPNFEGPVTGCPREPWHDLHSQVDGPAAYDILTNFEERWLRALKMHRLQKMKNSHDDSLLKIDRISIIVGIDEVPCLNEDTPEAWHVQVFRSIDSNSVKGFPKEPKEAIKRNLVCGKNVMIDMSIHSAYVKAIRSAQKFIYIENQYFLGSSYNWDSYKDLGANNLIPMEIALKIANKIKQNERFSAYIVVPMWPEGVPTSTATQRILFWQFKTMQMMYETIYKALQEAGLENEYEPQDYLNFFCLGNREVPDNENILNVVNPIEQKKPQVLTQKNRRFMIYVHSKGMIVDDEYVLLGSANINQRSMEGTRDTEIAIGAYQPNHTWAKNQSKPRGQVYGYRMSLWSEHIGNVEECFEEPERVECVRRIRSLSEANWRQYVADEVTEMRSHLLKYPLQVDSKGKVKPLPGCETFPDVGGNISGTFTLLKENLTI</sequence>
<evidence type="ECO:0000256" key="7">
    <source>
        <dbReference type="ARBA" id="ARBA00022837"/>
    </source>
</evidence>
<dbReference type="InterPro" id="IPR035892">
    <property type="entry name" value="C2_domain_sf"/>
</dbReference>
<keyword evidence="5" id="KW-0677">Repeat</keyword>
<dbReference type="EMBL" id="JAYKXN010000002">
    <property type="protein sequence ID" value="KAK7309005.1"/>
    <property type="molecule type" value="Genomic_DNA"/>
</dbReference>
<proteinExistence type="inferred from homology"/>
<dbReference type="GO" id="GO:0004630">
    <property type="term" value="F:phospholipase D activity"/>
    <property type="evidence" value="ECO:0007669"/>
    <property type="project" value="UniProtKB-EC"/>
</dbReference>
<accession>A0AAN9PR79</accession>
<dbReference type="PROSITE" id="PS50004">
    <property type="entry name" value="C2"/>
    <property type="match status" value="1"/>
</dbReference>
<dbReference type="GO" id="GO:0005886">
    <property type="term" value="C:plasma membrane"/>
    <property type="evidence" value="ECO:0007669"/>
    <property type="project" value="TreeGrafter"/>
</dbReference>
<keyword evidence="14" id="KW-1185">Reference proteome</keyword>
<comment type="function">
    <text evidence="10">Hydrolyzes glycerol-phospholipids at the terminal phosphodiesteric bond.</text>
</comment>
<feature type="domain" description="PLD phosphodiesterase" evidence="12">
    <location>
        <begin position="699"/>
        <end position="726"/>
    </location>
</feature>
<evidence type="ECO:0000259" key="11">
    <source>
        <dbReference type="PROSITE" id="PS50004"/>
    </source>
</evidence>
<dbReference type="Gene3D" id="2.60.40.150">
    <property type="entry name" value="C2 domain"/>
    <property type="match status" value="1"/>
</dbReference>
<dbReference type="PIRSF" id="PIRSF036470">
    <property type="entry name" value="PLD_plant"/>
    <property type="match status" value="1"/>
</dbReference>